<gene>
    <name evidence="2" type="ORF">FSB_LOCUS38821</name>
</gene>
<feature type="region of interest" description="Disordered" evidence="1">
    <location>
        <begin position="536"/>
        <end position="598"/>
    </location>
</feature>
<feature type="region of interest" description="Disordered" evidence="1">
    <location>
        <begin position="869"/>
        <end position="939"/>
    </location>
</feature>
<dbReference type="AlphaFoldDB" id="A0A2N9HH52"/>
<evidence type="ECO:0000313" key="2">
    <source>
        <dbReference type="EMBL" id="SPD10939.1"/>
    </source>
</evidence>
<protein>
    <submittedName>
        <fullName evidence="2">Uncharacterized protein</fullName>
    </submittedName>
</protein>
<feature type="region of interest" description="Disordered" evidence="1">
    <location>
        <begin position="988"/>
        <end position="1011"/>
    </location>
</feature>
<name>A0A2N9HH52_FAGSY</name>
<feature type="compositionally biased region" description="Polar residues" evidence="1">
    <location>
        <begin position="558"/>
        <end position="573"/>
    </location>
</feature>
<accession>A0A2N9HH52</accession>
<proteinExistence type="predicted"/>
<feature type="compositionally biased region" description="Basic and acidic residues" evidence="1">
    <location>
        <begin position="901"/>
        <end position="935"/>
    </location>
</feature>
<feature type="region of interest" description="Disordered" evidence="1">
    <location>
        <begin position="760"/>
        <end position="797"/>
    </location>
</feature>
<reference evidence="2" key="1">
    <citation type="submission" date="2018-02" db="EMBL/GenBank/DDBJ databases">
        <authorList>
            <person name="Cohen D.B."/>
            <person name="Kent A.D."/>
        </authorList>
    </citation>
    <scope>NUCLEOTIDE SEQUENCE</scope>
</reference>
<feature type="compositionally biased region" description="Basic and acidic residues" evidence="1">
    <location>
        <begin position="869"/>
        <end position="880"/>
    </location>
</feature>
<organism evidence="2">
    <name type="scientific">Fagus sylvatica</name>
    <name type="common">Beechnut</name>
    <dbReference type="NCBI Taxonomy" id="28930"/>
    <lineage>
        <taxon>Eukaryota</taxon>
        <taxon>Viridiplantae</taxon>
        <taxon>Streptophyta</taxon>
        <taxon>Embryophyta</taxon>
        <taxon>Tracheophyta</taxon>
        <taxon>Spermatophyta</taxon>
        <taxon>Magnoliopsida</taxon>
        <taxon>eudicotyledons</taxon>
        <taxon>Gunneridae</taxon>
        <taxon>Pentapetalae</taxon>
        <taxon>rosids</taxon>
        <taxon>fabids</taxon>
        <taxon>Fagales</taxon>
        <taxon>Fagaceae</taxon>
        <taxon>Fagus</taxon>
    </lineage>
</organism>
<sequence length="1058" mass="117649">MLIGEPRVPRRSRSHYLSNAPGLADQLVASRKDSAREGGSCAAYFCKVPDLRESELGLVRYGPASRVHRGVFGPFEGSFPIGIPASPDKFLTIREFLVVHECVFFPMCPGSQINLLRVRKTLCASAATSVGKFRKLSAKPYFVGLFSRAWPCTEASLGSRDMILRTEAVGMFLMPRGVVSSIPVSGLVNGQTWSGQTLVKLGQPWSNLVVKLGQTLGNVSRTFLLGVFDVAKCCQIVLVRFGLSRFAHRHRENPVGKNGVMTVAPSLFGISWHKECWTKNKWPDFCPLGFSRFPRSPTAVAQFVSVCVPILPGSKWVFQEFGEDRSGCEKTTWGLKWTLIDDQSSPTRPIGPVLFRLGTRVSPAMQKNFNLSWKFFQMVGENWGLKLVKPQLDNQTWFGNSSEQSGKNWDLTLSRIAIVWSDPVWKFIQTIGENWDLRLVKSQLDNQTWFGNSSKRSGTNWDLTLSRIAIGCLIEVAVAGAIAGPIALRKGKSVAYAPESSPDTDDEYDTMEDVRTRLDASLARNLQAELDAEAAGLAPSAARAPPRPGVVIGRSAGPSETTRPSPQPGVTTGPSDAPSAAPRRAHTRSTGFRYPPHGGIRPRYPVAVEISDTPLLTNLLAHPSSLVRRCQEPPYSAGRGGWSEFSRLLAVSRPEYREFLIELGFGPFLSIPYVSVYHPAISTHVIPTLTSTDDCYPKFQNETVSRKARQILDFIHTHEQMAGETSGPSAQDIRMASFEEKFNDFLNFVRLLVKCDTENEKQAEDINKDTSEDNLGRHSRTNSGPPPVQPSKPEERDFQLDAKVEKTMRSTKMVDASALLALAKPDVENEARTVDPNVAPENDPPPKGNWNTLEGPQSLQMYGNKEENVMNKKEDDHSDIRSLQGQPLYPGDQGDAIGPHFDADGHSSKGNKESEKEAQSPISKKEEPKEVDHPMIPHKRHTPKNVVERVEQLEKQLDEVVQSMHQLITLTGTLLKDNRKAIRDLASHSPIGQASTKSLSKRETERHRRQGTLMLHTGRYQSSRNLSSSAKLKSEPRKFCILPMLMDELCRHRRKNYF</sequence>
<feature type="region of interest" description="Disordered" evidence="1">
    <location>
        <begin position="827"/>
        <end position="853"/>
    </location>
</feature>
<evidence type="ECO:0000256" key="1">
    <source>
        <dbReference type="SAM" id="MobiDB-lite"/>
    </source>
</evidence>
<dbReference type="EMBL" id="OIVN01003395">
    <property type="protein sequence ID" value="SPD10939.1"/>
    <property type="molecule type" value="Genomic_DNA"/>
</dbReference>
<feature type="compositionally biased region" description="Basic and acidic residues" evidence="1">
    <location>
        <begin position="760"/>
        <end position="776"/>
    </location>
</feature>